<evidence type="ECO:0000313" key="2">
    <source>
        <dbReference type="Proteomes" id="UP000004738"/>
    </source>
</evidence>
<evidence type="ECO:0000313" key="1">
    <source>
        <dbReference type="EMBL" id="EKB45657.1"/>
    </source>
</evidence>
<comment type="caution">
    <text evidence="1">The sequence shown here is derived from an EMBL/GenBank/DDBJ whole genome shotgun (WGS) entry which is preliminary data.</text>
</comment>
<keyword evidence="2" id="KW-1185">Reference proteome</keyword>
<dbReference type="EMBL" id="AMCK01000006">
    <property type="protein sequence ID" value="EKB45657.1"/>
    <property type="molecule type" value="Genomic_DNA"/>
</dbReference>
<dbReference type="AlphaFoldDB" id="K1L0I2"/>
<name>K1L0I2_9BACL</name>
<dbReference type="Proteomes" id="UP000004738">
    <property type="component" value="Unassembled WGS sequence"/>
</dbReference>
<protein>
    <submittedName>
        <fullName evidence="1">Uncharacterized protein</fullName>
    </submittedName>
</protein>
<organism evidence="1 2">
    <name type="scientific">Solibacillus isronensis B3W22</name>
    <dbReference type="NCBI Taxonomy" id="1224748"/>
    <lineage>
        <taxon>Bacteria</taxon>
        <taxon>Bacillati</taxon>
        <taxon>Bacillota</taxon>
        <taxon>Bacilli</taxon>
        <taxon>Bacillales</taxon>
        <taxon>Caryophanaceae</taxon>
        <taxon>Solibacillus</taxon>
    </lineage>
</organism>
<dbReference type="PATRIC" id="fig|1224748.3.peg.1599"/>
<proteinExistence type="predicted"/>
<accession>K1L0I2</accession>
<reference evidence="1 2" key="1">
    <citation type="journal article" date="2012" name="J. Bacteriol.">
        <title>Draft Genome Sequence of Bacillus isronensis Strain B3W22, Isolated from the Upper Atmosphere.</title>
        <authorList>
            <person name="Shivaji S."/>
            <person name="Ara S."/>
            <person name="Singh S.K."/>
            <person name="Bandi S."/>
            <person name="Singh A."/>
            <person name="Pinnaka A.K."/>
        </authorList>
    </citation>
    <scope>NUCLEOTIDE SEQUENCE [LARGE SCALE GENOMIC DNA]</scope>
    <source>
        <strain evidence="1 2">B3W22</strain>
    </source>
</reference>
<sequence>MNAKVKSKKMIASIFVLFIVALFVAFFIFNSNTLASDEVFNDIDFESEHVTVDGYKLDRETEEIFVELKLSEDDKTAILEAFKNSKFEILSSSDSYVDGNYFINIALNKRYELELNPTQKNLIFVYEDDNDSDHKYYKISNDSGLFELLETITKESLNQ</sequence>
<gene>
    <name evidence="1" type="ORF">B857_01608</name>
</gene>
<dbReference type="RefSeq" id="WP_008405434.1">
    <property type="nucleotide sequence ID" value="NZ_AMCK01000006.1"/>
</dbReference>